<gene>
    <name evidence="2" type="ORF">BA177_17255</name>
</gene>
<dbReference type="KEGG" id="woc:BA177_17255"/>
<proteinExistence type="predicted"/>
<name>A0A193LJL5_9GAMM</name>
<dbReference type="OrthoDB" id="5405867at2"/>
<sequence length="92" mass="10010">MSEQSQLPYGGRLEGDPNDVLADQALSPDQRCAVLEDWIQDLLELQTATEEAMLSSEHDAGEVANQYQRVNAALNIARSNANPEQAAARDPS</sequence>
<organism evidence="2 3">
    <name type="scientific">Woeseia oceani</name>
    <dbReference type="NCBI Taxonomy" id="1548547"/>
    <lineage>
        <taxon>Bacteria</taxon>
        <taxon>Pseudomonadati</taxon>
        <taxon>Pseudomonadota</taxon>
        <taxon>Gammaproteobacteria</taxon>
        <taxon>Woeseiales</taxon>
        <taxon>Woeseiaceae</taxon>
        <taxon>Woeseia</taxon>
    </lineage>
</organism>
<evidence type="ECO:0000313" key="3">
    <source>
        <dbReference type="Proteomes" id="UP000092695"/>
    </source>
</evidence>
<evidence type="ECO:0000313" key="2">
    <source>
        <dbReference type="EMBL" id="ANO52707.1"/>
    </source>
</evidence>
<feature type="region of interest" description="Disordered" evidence="1">
    <location>
        <begin position="1"/>
        <end position="21"/>
    </location>
</feature>
<dbReference type="EMBL" id="CP016268">
    <property type="protein sequence ID" value="ANO52707.1"/>
    <property type="molecule type" value="Genomic_DNA"/>
</dbReference>
<dbReference type="STRING" id="1548547.BA177_17255"/>
<dbReference type="Proteomes" id="UP000092695">
    <property type="component" value="Chromosome"/>
</dbReference>
<dbReference type="RefSeq" id="WP_068618295.1">
    <property type="nucleotide sequence ID" value="NZ_CP016268.1"/>
</dbReference>
<dbReference type="AlphaFoldDB" id="A0A193LJL5"/>
<evidence type="ECO:0000256" key="1">
    <source>
        <dbReference type="SAM" id="MobiDB-lite"/>
    </source>
</evidence>
<protein>
    <submittedName>
        <fullName evidence="2">Uncharacterized protein</fullName>
    </submittedName>
</protein>
<accession>A0A193LJL5</accession>
<keyword evidence="3" id="KW-1185">Reference proteome</keyword>
<reference evidence="2 3" key="1">
    <citation type="submission" date="2016-06" db="EMBL/GenBank/DDBJ databases">
        <title>Complete genome sequence of a deep-branching marine Gamma Proteobacterium Woeseia oceani type strain XK5.</title>
        <authorList>
            <person name="Mu D."/>
            <person name="Du Z."/>
        </authorList>
    </citation>
    <scope>NUCLEOTIDE SEQUENCE [LARGE SCALE GENOMIC DNA]</scope>
    <source>
        <strain evidence="2 3">XK5</strain>
    </source>
</reference>